<dbReference type="Proteomes" id="UP001054252">
    <property type="component" value="Unassembled WGS sequence"/>
</dbReference>
<sequence>MDTTQLGFLKMVNIPPPHMRRAAIKSQVGGVHDGSRTRNPDLRLTQTLRLGTNHWTTGPVGHGYHLKKL</sequence>
<comment type="caution">
    <text evidence="1">The sequence shown here is derived from an EMBL/GenBank/DDBJ whole genome shotgun (WGS) entry which is preliminary data.</text>
</comment>
<reference evidence="1 2" key="1">
    <citation type="journal article" date="2021" name="Commun. Biol.">
        <title>The genome of Shorea leprosula (Dipterocarpaceae) highlights the ecological relevance of drought in aseasonal tropical rainforests.</title>
        <authorList>
            <person name="Ng K.K.S."/>
            <person name="Kobayashi M.J."/>
            <person name="Fawcett J.A."/>
            <person name="Hatakeyama M."/>
            <person name="Paape T."/>
            <person name="Ng C.H."/>
            <person name="Ang C.C."/>
            <person name="Tnah L.H."/>
            <person name="Lee C.T."/>
            <person name="Nishiyama T."/>
            <person name="Sese J."/>
            <person name="O'Brien M.J."/>
            <person name="Copetti D."/>
            <person name="Mohd Noor M.I."/>
            <person name="Ong R.C."/>
            <person name="Putra M."/>
            <person name="Sireger I.Z."/>
            <person name="Indrioko S."/>
            <person name="Kosugi Y."/>
            <person name="Izuno A."/>
            <person name="Isagi Y."/>
            <person name="Lee S.L."/>
            <person name="Shimizu K.K."/>
        </authorList>
    </citation>
    <scope>NUCLEOTIDE SEQUENCE [LARGE SCALE GENOMIC DNA]</scope>
    <source>
        <strain evidence="1">214</strain>
    </source>
</reference>
<dbReference type="AlphaFoldDB" id="A0AAV5MQS9"/>
<organism evidence="1 2">
    <name type="scientific">Rubroshorea leprosula</name>
    <dbReference type="NCBI Taxonomy" id="152421"/>
    <lineage>
        <taxon>Eukaryota</taxon>
        <taxon>Viridiplantae</taxon>
        <taxon>Streptophyta</taxon>
        <taxon>Embryophyta</taxon>
        <taxon>Tracheophyta</taxon>
        <taxon>Spermatophyta</taxon>
        <taxon>Magnoliopsida</taxon>
        <taxon>eudicotyledons</taxon>
        <taxon>Gunneridae</taxon>
        <taxon>Pentapetalae</taxon>
        <taxon>rosids</taxon>
        <taxon>malvids</taxon>
        <taxon>Malvales</taxon>
        <taxon>Dipterocarpaceae</taxon>
        <taxon>Rubroshorea</taxon>
    </lineage>
</organism>
<evidence type="ECO:0000313" key="2">
    <source>
        <dbReference type="Proteomes" id="UP001054252"/>
    </source>
</evidence>
<protein>
    <submittedName>
        <fullName evidence="1">Uncharacterized protein</fullName>
    </submittedName>
</protein>
<dbReference type="EMBL" id="BPVZ01000454">
    <property type="protein sequence ID" value="GKV51198.1"/>
    <property type="molecule type" value="Genomic_DNA"/>
</dbReference>
<keyword evidence="2" id="KW-1185">Reference proteome</keyword>
<accession>A0AAV5MQS9</accession>
<proteinExistence type="predicted"/>
<gene>
    <name evidence="1" type="ORF">SLEP1_g57869</name>
</gene>
<name>A0AAV5MQS9_9ROSI</name>
<evidence type="ECO:0000313" key="1">
    <source>
        <dbReference type="EMBL" id="GKV51198.1"/>
    </source>
</evidence>